<keyword evidence="1" id="KW-0433">Leucine-rich repeat</keyword>
<dbReference type="SUPFAM" id="SSF52058">
    <property type="entry name" value="L domain-like"/>
    <property type="match status" value="1"/>
</dbReference>
<evidence type="ECO:0000256" key="2">
    <source>
        <dbReference type="ARBA" id="ARBA00022729"/>
    </source>
</evidence>
<keyword evidence="2" id="KW-0732">Signal</keyword>
<dbReference type="EMBL" id="OV696693">
    <property type="protein sequence ID" value="CAH1272354.1"/>
    <property type="molecule type" value="Genomic_DNA"/>
</dbReference>
<evidence type="ECO:0000256" key="1">
    <source>
        <dbReference type="ARBA" id="ARBA00022614"/>
    </source>
</evidence>
<gene>
    <name evidence="4" type="primary">LINGO1</name>
    <name evidence="4" type="ORF">BLAG_LOCUS24012</name>
</gene>
<proteinExistence type="predicted"/>
<organism evidence="4 5">
    <name type="scientific">Branchiostoma lanceolatum</name>
    <name type="common">Common lancelet</name>
    <name type="synonym">Amphioxus lanceolatum</name>
    <dbReference type="NCBI Taxonomy" id="7740"/>
    <lineage>
        <taxon>Eukaryota</taxon>
        <taxon>Metazoa</taxon>
        <taxon>Chordata</taxon>
        <taxon>Cephalochordata</taxon>
        <taxon>Leptocardii</taxon>
        <taxon>Amphioxiformes</taxon>
        <taxon>Branchiostomatidae</taxon>
        <taxon>Branchiostoma</taxon>
    </lineage>
</organism>
<dbReference type="AlphaFoldDB" id="A0A8K0ABM4"/>
<dbReference type="OrthoDB" id="676979at2759"/>
<reference evidence="4" key="1">
    <citation type="submission" date="2022-01" db="EMBL/GenBank/DDBJ databases">
        <authorList>
            <person name="Braso-Vives M."/>
        </authorList>
    </citation>
    <scope>NUCLEOTIDE SEQUENCE</scope>
</reference>
<dbReference type="Proteomes" id="UP000838412">
    <property type="component" value="Chromosome 8"/>
</dbReference>
<accession>A0A8K0ABM4</accession>
<name>A0A8K0ABM4_BRALA</name>
<keyword evidence="5" id="KW-1185">Reference proteome</keyword>
<dbReference type="Gene3D" id="3.80.10.10">
    <property type="entry name" value="Ribonuclease Inhibitor"/>
    <property type="match status" value="1"/>
</dbReference>
<evidence type="ECO:0000313" key="4">
    <source>
        <dbReference type="EMBL" id="CAH1272354.1"/>
    </source>
</evidence>
<evidence type="ECO:0000259" key="3">
    <source>
        <dbReference type="SMART" id="SM00013"/>
    </source>
</evidence>
<protein>
    <submittedName>
        <fullName evidence="4">LINGO1 protein</fullName>
    </submittedName>
</protein>
<evidence type="ECO:0000313" key="5">
    <source>
        <dbReference type="Proteomes" id="UP000838412"/>
    </source>
</evidence>
<feature type="domain" description="LRRNT" evidence="3">
    <location>
        <begin position="41"/>
        <end position="75"/>
    </location>
</feature>
<sequence>MAQGLLAAKVEQKKLTTIMFKPLEAWFPMILLLYPTAGQWDCPKICECSEFAQSVYCGEKFLSAMPIGIPRDVKILVLHRNNFTKLVKDQFSYLPYLTKLDLELELTVEIGVRAYATSPRHRDLLSTPAAGTFMSHRSYLPIKTSDH</sequence>
<dbReference type="InterPro" id="IPR032675">
    <property type="entry name" value="LRR_dom_sf"/>
</dbReference>
<dbReference type="SMART" id="SM00013">
    <property type="entry name" value="LRRNT"/>
    <property type="match status" value="1"/>
</dbReference>
<dbReference type="InterPro" id="IPR000372">
    <property type="entry name" value="LRRNT"/>
</dbReference>